<comment type="caution">
    <text evidence="1">The sequence shown here is derived from an EMBL/GenBank/DDBJ whole genome shotgun (WGS) entry which is preliminary data.</text>
</comment>
<gene>
    <name evidence="1" type="ORF">CHARACLAT_005160</name>
</gene>
<evidence type="ECO:0000313" key="1">
    <source>
        <dbReference type="EMBL" id="MED6279872.1"/>
    </source>
</evidence>
<reference evidence="1 2" key="1">
    <citation type="submission" date="2021-06" db="EMBL/GenBank/DDBJ databases">
        <authorList>
            <person name="Palmer J.M."/>
        </authorList>
    </citation>
    <scope>NUCLEOTIDE SEQUENCE [LARGE SCALE GENOMIC DNA]</scope>
    <source>
        <strain evidence="1 2">CL_MEX2019</strain>
        <tissue evidence="1">Muscle</tissue>
    </source>
</reference>
<evidence type="ECO:0000313" key="2">
    <source>
        <dbReference type="Proteomes" id="UP001352852"/>
    </source>
</evidence>
<organism evidence="1 2">
    <name type="scientific">Characodon lateralis</name>
    <dbReference type="NCBI Taxonomy" id="208331"/>
    <lineage>
        <taxon>Eukaryota</taxon>
        <taxon>Metazoa</taxon>
        <taxon>Chordata</taxon>
        <taxon>Craniata</taxon>
        <taxon>Vertebrata</taxon>
        <taxon>Euteleostomi</taxon>
        <taxon>Actinopterygii</taxon>
        <taxon>Neopterygii</taxon>
        <taxon>Teleostei</taxon>
        <taxon>Neoteleostei</taxon>
        <taxon>Acanthomorphata</taxon>
        <taxon>Ovalentaria</taxon>
        <taxon>Atherinomorphae</taxon>
        <taxon>Cyprinodontiformes</taxon>
        <taxon>Goodeidae</taxon>
        <taxon>Characodon</taxon>
    </lineage>
</organism>
<accession>A0ABU7DXV4</accession>
<dbReference type="EMBL" id="JAHUTJ010041236">
    <property type="protein sequence ID" value="MED6279872.1"/>
    <property type="molecule type" value="Genomic_DNA"/>
</dbReference>
<sequence length="84" mass="9250">MCRDPQLSATPSQQRSERSVYRASCPAASWKSMNFEVFRQVITAGKLLLADNALVWLYPRVGAAVSGKLVRPGEPAGRNRISDD</sequence>
<dbReference type="Proteomes" id="UP001352852">
    <property type="component" value="Unassembled WGS sequence"/>
</dbReference>
<protein>
    <submittedName>
        <fullName evidence="1">Uncharacterized protein</fullName>
    </submittedName>
</protein>
<name>A0ABU7DXV4_9TELE</name>
<keyword evidence="2" id="KW-1185">Reference proteome</keyword>
<proteinExistence type="predicted"/>